<feature type="transmembrane region" description="Helical" evidence="2">
    <location>
        <begin position="40"/>
        <end position="61"/>
    </location>
</feature>
<keyword evidence="2" id="KW-0472">Membrane</keyword>
<feature type="region of interest" description="Disordered" evidence="1">
    <location>
        <begin position="96"/>
        <end position="123"/>
    </location>
</feature>
<dbReference type="PANTHER" id="PTHR34703">
    <property type="entry name" value="ANTIPORTER SUBUNIT MNHG2-RELATED"/>
    <property type="match status" value="1"/>
</dbReference>
<accession>A0A5J5GPT4</accession>
<organism evidence="3 4">
    <name type="scientific">Histidinibacterium aquaticum</name>
    <dbReference type="NCBI Taxonomy" id="2613962"/>
    <lineage>
        <taxon>Bacteria</taxon>
        <taxon>Pseudomonadati</taxon>
        <taxon>Pseudomonadota</taxon>
        <taxon>Alphaproteobacteria</taxon>
        <taxon>Rhodobacterales</taxon>
        <taxon>Paracoccaceae</taxon>
        <taxon>Histidinibacterium</taxon>
    </lineage>
</organism>
<keyword evidence="2" id="KW-0812">Transmembrane</keyword>
<feature type="transmembrane region" description="Helical" evidence="2">
    <location>
        <begin position="6"/>
        <end position="28"/>
    </location>
</feature>
<gene>
    <name evidence="3" type="ORF">F3S47_02710</name>
</gene>
<evidence type="ECO:0000313" key="3">
    <source>
        <dbReference type="EMBL" id="KAA9010180.1"/>
    </source>
</evidence>
<dbReference type="InterPro" id="IPR005133">
    <property type="entry name" value="PhaG_MnhG_YufB"/>
</dbReference>
<dbReference type="EMBL" id="VYQE01000001">
    <property type="protein sequence ID" value="KAA9010180.1"/>
    <property type="molecule type" value="Genomic_DNA"/>
</dbReference>
<dbReference type="GO" id="GO:0015385">
    <property type="term" value="F:sodium:proton antiporter activity"/>
    <property type="evidence" value="ECO:0007669"/>
    <property type="project" value="TreeGrafter"/>
</dbReference>
<dbReference type="NCBIfam" id="NF009316">
    <property type="entry name" value="PRK12674.1-5"/>
    <property type="match status" value="1"/>
</dbReference>
<sequence length="123" mass="13320">MTEIAQIAVTIALILGALFVLVGSYGLVKLDRPMSRLHAPTKAGTLGVGSILMASMINSFVRGDGSLHELLIMAFIFVTAPVSAYFISKVHIHRDRNIDPLPRPPADRVWATKDLPGDRDRAG</sequence>
<feature type="transmembrane region" description="Helical" evidence="2">
    <location>
        <begin position="67"/>
        <end position="87"/>
    </location>
</feature>
<name>A0A5J5GPT4_9RHOB</name>
<dbReference type="NCBIfam" id="TIGR01300">
    <property type="entry name" value="CPA3_mnhG_phaG"/>
    <property type="match status" value="1"/>
</dbReference>
<keyword evidence="4" id="KW-1185">Reference proteome</keyword>
<comment type="caution">
    <text evidence="3">The sequence shown here is derived from an EMBL/GenBank/DDBJ whole genome shotgun (WGS) entry which is preliminary data.</text>
</comment>
<proteinExistence type="predicted"/>
<evidence type="ECO:0000256" key="1">
    <source>
        <dbReference type="SAM" id="MobiDB-lite"/>
    </source>
</evidence>
<dbReference type="RefSeq" id="WP_150443666.1">
    <property type="nucleotide sequence ID" value="NZ_VYQE01000001.1"/>
</dbReference>
<evidence type="ECO:0000256" key="2">
    <source>
        <dbReference type="SAM" id="Phobius"/>
    </source>
</evidence>
<reference evidence="3 4" key="1">
    <citation type="submission" date="2019-09" db="EMBL/GenBank/DDBJ databases">
        <authorList>
            <person name="Park J.-S."/>
            <person name="Choi H.-J."/>
        </authorList>
    </citation>
    <scope>NUCLEOTIDE SEQUENCE [LARGE SCALE GENOMIC DNA]</scope>
    <source>
        <strain evidence="3 4">176SS1-4</strain>
    </source>
</reference>
<protein>
    <submittedName>
        <fullName evidence="3">Na+/H+ antiporter subunit G</fullName>
    </submittedName>
</protein>
<dbReference type="AlphaFoldDB" id="A0A5J5GPT4"/>
<dbReference type="PANTHER" id="PTHR34703:SF1">
    <property type="entry name" value="ANTIPORTER SUBUNIT MNHG2-RELATED"/>
    <property type="match status" value="1"/>
</dbReference>
<evidence type="ECO:0000313" key="4">
    <source>
        <dbReference type="Proteomes" id="UP000326554"/>
    </source>
</evidence>
<keyword evidence="2" id="KW-1133">Transmembrane helix</keyword>
<dbReference type="Proteomes" id="UP000326554">
    <property type="component" value="Unassembled WGS sequence"/>
</dbReference>
<dbReference type="Pfam" id="PF03334">
    <property type="entry name" value="PhaG_MnhG_YufB"/>
    <property type="match status" value="1"/>
</dbReference>